<dbReference type="Gene3D" id="3.40.50.720">
    <property type="entry name" value="NAD(P)-binding Rossmann-like Domain"/>
    <property type="match status" value="1"/>
</dbReference>
<feature type="non-terminal residue" evidence="15">
    <location>
        <position position="283"/>
    </location>
</feature>
<evidence type="ECO:0000259" key="14">
    <source>
        <dbReference type="Pfam" id="PF08240"/>
    </source>
</evidence>
<gene>
    <name evidence="15" type="ORF">N340_02388</name>
</gene>
<dbReference type="GO" id="GO:0005829">
    <property type="term" value="C:cytosol"/>
    <property type="evidence" value="ECO:0007669"/>
    <property type="project" value="TreeGrafter"/>
</dbReference>
<comment type="subcellular location">
    <subcellularLocation>
        <location evidence="2">Cytoplasm</location>
    </subcellularLocation>
</comment>
<dbReference type="Gene3D" id="3.90.180.10">
    <property type="entry name" value="Medium-chain alcohol dehydrogenases, catalytic domain"/>
    <property type="match status" value="1"/>
</dbReference>
<keyword evidence="16" id="KW-1185">Reference proteome</keyword>
<dbReference type="EC" id="1.1.1.1" evidence="4"/>
<comment type="catalytic activity">
    <reaction evidence="11">
        <text>a primary alcohol + NAD(+) = an aldehyde + NADH + H(+)</text>
        <dbReference type="Rhea" id="RHEA:10736"/>
        <dbReference type="ChEBI" id="CHEBI:15378"/>
        <dbReference type="ChEBI" id="CHEBI:15734"/>
        <dbReference type="ChEBI" id="CHEBI:17478"/>
        <dbReference type="ChEBI" id="CHEBI:57540"/>
        <dbReference type="ChEBI" id="CHEBI:57945"/>
        <dbReference type="EC" id="1.1.1.1"/>
    </reaction>
</comment>
<dbReference type="InterPro" id="IPR011032">
    <property type="entry name" value="GroES-like_sf"/>
</dbReference>
<feature type="non-terminal residue" evidence="15">
    <location>
        <position position="1"/>
    </location>
</feature>
<keyword evidence="9" id="KW-0560">Oxidoreductase</keyword>
<organism evidence="15 16">
    <name type="scientific">Tauraco erythrolophus</name>
    <name type="common">Red-crested turaco</name>
    <dbReference type="NCBI Taxonomy" id="121530"/>
    <lineage>
        <taxon>Eukaryota</taxon>
        <taxon>Metazoa</taxon>
        <taxon>Chordata</taxon>
        <taxon>Craniata</taxon>
        <taxon>Vertebrata</taxon>
        <taxon>Euteleostomi</taxon>
        <taxon>Archelosauria</taxon>
        <taxon>Archosauria</taxon>
        <taxon>Dinosauria</taxon>
        <taxon>Saurischia</taxon>
        <taxon>Theropoda</taxon>
        <taxon>Coelurosauria</taxon>
        <taxon>Aves</taxon>
        <taxon>Neognathae</taxon>
        <taxon>Neoaves</taxon>
        <taxon>Otidimorphae</taxon>
        <taxon>Musophagiformes</taxon>
        <taxon>Musophagidae</taxon>
        <taxon>Tauraco</taxon>
    </lineage>
</organism>
<dbReference type="GO" id="GO:0004745">
    <property type="term" value="F:all-trans-retinol dehydrogenase (NAD+) activity"/>
    <property type="evidence" value="ECO:0007669"/>
    <property type="project" value="TreeGrafter"/>
</dbReference>
<dbReference type="AlphaFoldDB" id="A0A093CXT0"/>
<dbReference type="PROSITE" id="PS00059">
    <property type="entry name" value="ADH_ZINC"/>
    <property type="match status" value="1"/>
</dbReference>
<feature type="domain" description="Alcohol dehydrogenase-like N-terminal" evidence="14">
    <location>
        <begin position="2"/>
        <end position="122"/>
    </location>
</feature>
<feature type="domain" description="Alcohol dehydrogenase-like C-terminal" evidence="13">
    <location>
        <begin position="164"/>
        <end position="283"/>
    </location>
</feature>
<accession>A0A093CXT0</accession>
<evidence type="ECO:0000256" key="11">
    <source>
        <dbReference type="ARBA" id="ARBA00049243"/>
    </source>
</evidence>
<reference evidence="15 16" key="1">
    <citation type="submission" date="2014-04" db="EMBL/GenBank/DDBJ databases">
        <title>Genome evolution of avian class.</title>
        <authorList>
            <person name="Zhang G."/>
            <person name="Li C."/>
        </authorList>
    </citation>
    <scope>NUCLEOTIDE SEQUENCE [LARGE SCALE GENOMIC DNA]</scope>
    <source>
        <strain evidence="15">BGI_N340</strain>
    </source>
</reference>
<dbReference type="GO" id="GO:0042572">
    <property type="term" value="P:retinol metabolic process"/>
    <property type="evidence" value="ECO:0007669"/>
    <property type="project" value="TreeGrafter"/>
</dbReference>
<comment type="similarity">
    <text evidence="12">Belongs to the zinc-containing alcohol dehydrogenase family.</text>
</comment>
<sequence length="283" mass="29402">QIVATGICRSDDHVVTGAFVVRFPVILGHEAAGVVESVGEGVTSIKAGDKVIPLFVPQCGECSSCLSTKGNLCSKNDLASATGLMADGTTRFTCKGKAVHHFVGTSTFTEYTVVHEYAVARIDPAAPLEKVCLIGCGFSTGYGAAVLFQGVEPGSTCAVFGLGGVGLSVVMGCKAAGASRIIAVDINSDKFAKAKELGATDCVNPKDFKKPIHEVLIEMTSRGVDYSFEVIGRIETMTAALACCQHNYGVSVIVGVPPAAQKITIDPMLLFTGRTWKGSVFGG</sequence>
<dbReference type="InterPro" id="IPR013154">
    <property type="entry name" value="ADH-like_N"/>
</dbReference>
<keyword evidence="6 12" id="KW-0479">Metal-binding</keyword>
<dbReference type="InterPro" id="IPR036291">
    <property type="entry name" value="NAD(P)-bd_dom_sf"/>
</dbReference>
<dbReference type="InterPro" id="IPR002328">
    <property type="entry name" value="ADH_Zn_CS"/>
</dbReference>
<name>A0A093CXT0_TAUER</name>
<evidence type="ECO:0000256" key="5">
    <source>
        <dbReference type="ARBA" id="ARBA00022490"/>
    </source>
</evidence>
<keyword evidence="7 12" id="KW-0862">Zinc</keyword>
<evidence type="ECO:0000256" key="12">
    <source>
        <dbReference type="RuleBase" id="RU361277"/>
    </source>
</evidence>
<dbReference type="GO" id="GO:0042573">
    <property type="term" value="P:retinoic acid metabolic process"/>
    <property type="evidence" value="ECO:0007669"/>
    <property type="project" value="TreeGrafter"/>
</dbReference>
<dbReference type="EMBL" id="KL467791">
    <property type="protein sequence ID" value="KFV17689.1"/>
    <property type="molecule type" value="Genomic_DNA"/>
</dbReference>
<evidence type="ECO:0000256" key="7">
    <source>
        <dbReference type="ARBA" id="ARBA00022833"/>
    </source>
</evidence>
<evidence type="ECO:0000256" key="3">
    <source>
        <dbReference type="ARBA" id="ARBA00011738"/>
    </source>
</evidence>
<dbReference type="PANTHER" id="PTHR43880">
    <property type="entry name" value="ALCOHOL DEHYDROGENASE"/>
    <property type="match status" value="1"/>
</dbReference>
<evidence type="ECO:0000256" key="2">
    <source>
        <dbReference type="ARBA" id="ARBA00004496"/>
    </source>
</evidence>
<evidence type="ECO:0000256" key="8">
    <source>
        <dbReference type="ARBA" id="ARBA00022990"/>
    </source>
</evidence>
<dbReference type="PANTHER" id="PTHR43880:SF1">
    <property type="entry name" value="ALCOHOL DEHYDROGENASE 1A"/>
    <property type="match status" value="1"/>
</dbReference>
<keyword evidence="8" id="KW-0007">Acetylation</keyword>
<comment type="cofactor">
    <cofactor evidence="1 12">
        <name>Zn(2+)</name>
        <dbReference type="ChEBI" id="CHEBI:29105"/>
    </cofactor>
</comment>
<keyword evidence="10" id="KW-0520">NAD</keyword>
<evidence type="ECO:0000259" key="13">
    <source>
        <dbReference type="Pfam" id="PF00107"/>
    </source>
</evidence>
<evidence type="ECO:0000313" key="16">
    <source>
        <dbReference type="Proteomes" id="UP000053661"/>
    </source>
</evidence>
<dbReference type="Pfam" id="PF08240">
    <property type="entry name" value="ADH_N"/>
    <property type="match status" value="1"/>
</dbReference>
<dbReference type="Proteomes" id="UP000053661">
    <property type="component" value="Unassembled WGS sequence"/>
</dbReference>
<proteinExistence type="inferred from homology"/>
<dbReference type="SUPFAM" id="SSF51735">
    <property type="entry name" value="NAD(P)-binding Rossmann-fold domains"/>
    <property type="match status" value="1"/>
</dbReference>
<comment type="subunit">
    <text evidence="3">Homodimer.</text>
</comment>
<dbReference type="Pfam" id="PF00107">
    <property type="entry name" value="ADH_zinc_N"/>
    <property type="match status" value="1"/>
</dbReference>
<dbReference type="FunFam" id="3.40.50.720:FF:000003">
    <property type="entry name" value="S-(hydroxymethyl)glutathione dehydrogenase"/>
    <property type="match status" value="1"/>
</dbReference>
<evidence type="ECO:0000256" key="1">
    <source>
        <dbReference type="ARBA" id="ARBA00001947"/>
    </source>
</evidence>
<keyword evidence="5" id="KW-0963">Cytoplasm</keyword>
<protein>
    <recommendedName>
        <fullName evidence="4">alcohol dehydrogenase</fullName>
        <ecNumber evidence="4">1.1.1.1</ecNumber>
    </recommendedName>
</protein>
<evidence type="ECO:0000256" key="9">
    <source>
        <dbReference type="ARBA" id="ARBA00023002"/>
    </source>
</evidence>
<evidence type="ECO:0000256" key="4">
    <source>
        <dbReference type="ARBA" id="ARBA00013190"/>
    </source>
</evidence>
<dbReference type="SUPFAM" id="SSF50129">
    <property type="entry name" value="GroES-like"/>
    <property type="match status" value="1"/>
</dbReference>
<dbReference type="GO" id="GO:0008270">
    <property type="term" value="F:zinc ion binding"/>
    <property type="evidence" value="ECO:0007669"/>
    <property type="project" value="InterPro"/>
</dbReference>
<evidence type="ECO:0000256" key="6">
    <source>
        <dbReference type="ARBA" id="ARBA00022723"/>
    </source>
</evidence>
<dbReference type="InterPro" id="IPR013149">
    <property type="entry name" value="ADH-like_C"/>
</dbReference>
<evidence type="ECO:0000256" key="10">
    <source>
        <dbReference type="ARBA" id="ARBA00023027"/>
    </source>
</evidence>
<evidence type="ECO:0000313" key="15">
    <source>
        <dbReference type="EMBL" id="KFV17689.1"/>
    </source>
</evidence>